<keyword evidence="1" id="KW-0378">Hydrolase</keyword>
<dbReference type="InterPro" id="IPR048683">
    <property type="entry name" value="Sf6_terminase"/>
</dbReference>
<dbReference type="Pfam" id="PF20901">
    <property type="entry name" value="Sf6_terminase"/>
    <property type="match status" value="1"/>
</dbReference>
<protein>
    <submittedName>
        <fullName evidence="1">Ubiquitin carboxyl-hydrolase</fullName>
    </submittedName>
</protein>
<dbReference type="Gene3D" id="1.10.10.60">
    <property type="entry name" value="Homeodomain-like"/>
    <property type="match status" value="1"/>
</dbReference>
<gene>
    <name evidence="1" type="ORF">BBW68_07030</name>
</gene>
<dbReference type="EMBL" id="MAYS01000142">
    <property type="protein sequence ID" value="OFC63022.1"/>
    <property type="molecule type" value="Genomic_DNA"/>
</dbReference>
<evidence type="ECO:0000313" key="2">
    <source>
        <dbReference type="Proteomes" id="UP000243534"/>
    </source>
</evidence>
<dbReference type="GO" id="GO:0016787">
    <property type="term" value="F:hydrolase activity"/>
    <property type="evidence" value="ECO:0007669"/>
    <property type="project" value="UniProtKB-KW"/>
</dbReference>
<dbReference type="Proteomes" id="UP000243534">
    <property type="component" value="Unassembled WGS sequence"/>
</dbReference>
<dbReference type="RefSeq" id="WP_070134176.1">
    <property type="nucleotide sequence ID" value="NZ_LJAM02000007.1"/>
</dbReference>
<organism evidence="1 2">
    <name type="scientific">Candidatus Erwinia dacicola</name>
    <dbReference type="NCBI Taxonomy" id="252393"/>
    <lineage>
        <taxon>Bacteria</taxon>
        <taxon>Pseudomonadati</taxon>
        <taxon>Pseudomonadota</taxon>
        <taxon>Gammaproteobacteria</taxon>
        <taxon>Enterobacterales</taxon>
        <taxon>Erwiniaceae</taxon>
        <taxon>Erwinia</taxon>
    </lineage>
</organism>
<reference evidence="1 2" key="1">
    <citation type="submission" date="2016-07" db="EMBL/GenBank/DDBJ databases">
        <authorList>
            <person name="Yuval B."/>
        </authorList>
    </citation>
    <scope>NUCLEOTIDE SEQUENCE [LARGE SCALE GENOMIC DNA]</scope>
    <source>
        <strain evidence="1 2">IL</strain>
    </source>
</reference>
<sequence length="141" mass="15643">MATERNKGGRPSDYLPEVAADICSRLSDGESIRSICKHPGMPAKATIFRWIAEHSEFRDQYAKATESRADSIFEEMMDIADTVVEESAAVSKARLQVDTRKWILSRMAPKKYGDKITNEIVGKDGGAIQIETSPMSTLFGK</sequence>
<dbReference type="OrthoDB" id="7573036at2"/>
<evidence type="ECO:0000313" key="1">
    <source>
        <dbReference type="EMBL" id="OFC63022.1"/>
    </source>
</evidence>
<dbReference type="AlphaFoldDB" id="A0A1E7Z2M5"/>
<accession>A0A1E7Z2M5</accession>
<name>A0A1E7Z2M5_9GAMM</name>
<proteinExistence type="predicted"/>
<comment type="caution">
    <text evidence="1">The sequence shown here is derived from an EMBL/GenBank/DDBJ whole genome shotgun (WGS) entry which is preliminary data.</text>
</comment>